<sequence length="70" mass="7599">MTDKVLIHVRFNNDGTVLEIGERPAGLTPQQWFTKLSEKAGNAFQALTGGRGIFRISADEVTALKAAVLQ</sequence>
<evidence type="ECO:0000313" key="1">
    <source>
        <dbReference type="EMBL" id="GLI94085.1"/>
    </source>
</evidence>
<gene>
    <name evidence="1" type="ORF">LMG27198_30770</name>
</gene>
<reference evidence="1" key="1">
    <citation type="journal article" date="2023" name="Int. J. Syst. Evol. Microbiol.">
        <title>Methylocystis iwaonis sp. nov., a type II methane-oxidizing bacterium from surface soil of a rice paddy field in Japan, and emended description of the genus Methylocystis (ex Whittenbury et al. 1970) Bowman et al. 1993.</title>
        <authorList>
            <person name="Kaise H."/>
            <person name="Sawadogo J.B."/>
            <person name="Alam M.S."/>
            <person name="Ueno C."/>
            <person name="Dianou D."/>
            <person name="Shinjo R."/>
            <person name="Asakawa S."/>
        </authorList>
    </citation>
    <scope>NUCLEOTIDE SEQUENCE</scope>
    <source>
        <strain evidence="1">LMG27198</strain>
    </source>
</reference>
<protein>
    <submittedName>
        <fullName evidence="1">Uncharacterized protein</fullName>
    </submittedName>
</protein>
<keyword evidence="2" id="KW-1185">Reference proteome</keyword>
<dbReference type="AlphaFoldDB" id="A0A9W6LSV7"/>
<dbReference type="EMBL" id="BSEC01000001">
    <property type="protein sequence ID" value="GLI94085.1"/>
    <property type="molecule type" value="Genomic_DNA"/>
</dbReference>
<name>A0A9W6LSV7_9HYPH</name>
<comment type="caution">
    <text evidence="1">The sequence shown here is derived from an EMBL/GenBank/DDBJ whole genome shotgun (WGS) entry which is preliminary data.</text>
</comment>
<accession>A0A9W6LSV7</accession>
<evidence type="ECO:0000313" key="2">
    <source>
        <dbReference type="Proteomes" id="UP001144323"/>
    </source>
</evidence>
<dbReference type="RefSeq" id="WP_281804106.1">
    <property type="nucleotide sequence ID" value="NZ_BSEC01000001.1"/>
</dbReference>
<dbReference type="Proteomes" id="UP001144323">
    <property type="component" value="Unassembled WGS sequence"/>
</dbReference>
<organism evidence="1 2">
    <name type="scientific">Methylocystis echinoides</name>
    <dbReference type="NCBI Taxonomy" id="29468"/>
    <lineage>
        <taxon>Bacteria</taxon>
        <taxon>Pseudomonadati</taxon>
        <taxon>Pseudomonadota</taxon>
        <taxon>Alphaproteobacteria</taxon>
        <taxon>Hyphomicrobiales</taxon>
        <taxon>Methylocystaceae</taxon>
        <taxon>Methylocystis</taxon>
    </lineage>
</organism>
<proteinExistence type="predicted"/>